<evidence type="ECO:0000313" key="4">
    <source>
        <dbReference type="Proteomes" id="UP000290189"/>
    </source>
</evidence>
<proteinExistence type="predicted"/>
<gene>
    <name evidence="1" type="ORF">PBRA_007541</name>
    <name evidence="2" type="ORF">PLBR_LOCUS9317</name>
</gene>
<evidence type="ECO:0000313" key="1">
    <source>
        <dbReference type="EMBL" id="CEO99807.1"/>
    </source>
</evidence>
<name>A0A0G4IX24_PLABS</name>
<evidence type="ECO:0000313" key="2">
    <source>
        <dbReference type="EMBL" id="SPR02102.1"/>
    </source>
</evidence>
<organism evidence="1 3">
    <name type="scientific">Plasmodiophora brassicae</name>
    <name type="common">Clubroot disease agent</name>
    <dbReference type="NCBI Taxonomy" id="37360"/>
    <lineage>
        <taxon>Eukaryota</taxon>
        <taxon>Sar</taxon>
        <taxon>Rhizaria</taxon>
        <taxon>Endomyxa</taxon>
        <taxon>Phytomyxea</taxon>
        <taxon>Plasmodiophorida</taxon>
        <taxon>Plasmodiophoridae</taxon>
        <taxon>Plasmodiophora</taxon>
    </lineage>
</organism>
<geneLocation type="mitochondrion" evidence="2"/>
<dbReference type="EMBL" id="CDSF01000094">
    <property type="protein sequence ID" value="CEO99807.1"/>
    <property type="molecule type" value="Genomic_DNA"/>
</dbReference>
<sequence length="162" mass="17659">MDVVSRITDTSTPEEVALVVRHLSQGRARVNGSFGGRTLRLLDDDILDDYFIWDDDASSEDRQDFINRFWSSMHPPVPTSAVPFTCGSLATMAGRVASVYLEANPRGRAAPYAIVSVSRAHSLAHHGDVVHVAAYERAGLFDPEQQVPLPGALPELDERASG</sequence>
<keyword evidence="2" id="KW-0496">Mitochondrion</keyword>
<evidence type="ECO:0000313" key="3">
    <source>
        <dbReference type="Proteomes" id="UP000039324"/>
    </source>
</evidence>
<reference evidence="2 4" key="2">
    <citation type="submission" date="2018-03" db="EMBL/GenBank/DDBJ databases">
        <authorList>
            <person name="Fogelqvist J."/>
        </authorList>
    </citation>
    <scope>NUCLEOTIDE SEQUENCE [LARGE SCALE GENOMIC DNA]</scope>
</reference>
<protein>
    <submittedName>
        <fullName evidence="1">Uncharacterized protein</fullName>
    </submittedName>
</protein>
<dbReference type="Proteomes" id="UP000290189">
    <property type="component" value="Unassembled WGS sequence"/>
</dbReference>
<keyword evidence="3" id="KW-1185">Reference proteome</keyword>
<reference evidence="1 3" key="1">
    <citation type="submission" date="2015-02" db="EMBL/GenBank/DDBJ databases">
        <authorList>
            <person name="Chooi Y.-H."/>
        </authorList>
    </citation>
    <scope>NUCLEOTIDE SEQUENCE [LARGE SCALE GENOMIC DNA]</scope>
    <source>
        <strain evidence="1">E3</strain>
    </source>
</reference>
<dbReference type="Proteomes" id="UP000039324">
    <property type="component" value="Unassembled WGS sequence"/>
</dbReference>
<dbReference type="EMBL" id="OVEO01000020">
    <property type="protein sequence ID" value="SPR02102.1"/>
    <property type="molecule type" value="Genomic_DNA"/>
</dbReference>
<dbReference type="AlphaFoldDB" id="A0A0G4IX24"/>
<accession>A0A0G4IX24</accession>